<comment type="caution">
    <text evidence="2">The sequence shown here is derived from an EMBL/GenBank/DDBJ whole genome shotgun (WGS) entry which is preliminary data.</text>
</comment>
<dbReference type="GO" id="GO:0010124">
    <property type="term" value="P:phenylacetate catabolic process"/>
    <property type="evidence" value="ECO:0007669"/>
    <property type="project" value="TreeGrafter"/>
</dbReference>
<dbReference type="GO" id="GO:0005777">
    <property type="term" value="C:peroxisome"/>
    <property type="evidence" value="ECO:0007669"/>
    <property type="project" value="TreeGrafter"/>
</dbReference>
<dbReference type="Proteomes" id="UP001314170">
    <property type="component" value="Unassembled WGS sequence"/>
</dbReference>
<dbReference type="GO" id="GO:0003988">
    <property type="term" value="F:acetyl-CoA C-acyltransferase activity"/>
    <property type="evidence" value="ECO:0007669"/>
    <property type="project" value="TreeGrafter"/>
</dbReference>
<evidence type="ECO:0000313" key="2">
    <source>
        <dbReference type="EMBL" id="CAK7327441.1"/>
    </source>
</evidence>
<dbReference type="Gene3D" id="3.40.47.10">
    <property type="match status" value="1"/>
</dbReference>
<dbReference type="AlphaFoldDB" id="A0AAV1R558"/>
<sequence length="121" mass="13097">MLIWGWEFKKFSCPNLTVICFSCRSFAAVSVDPAIMGVGPAAAIPAVVKAAGLELNDIDLFEINEVVGFNECICIAVCLCIKKLELDPEKLNVNDGALALGYPLDATGIHCDSFCETEFMF</sequence>
<dbReference type="GO" id="GO:0006635">
    <property type="term" value="P:fatty acid beta-oxidation"/>
    <property type="evidence" value="ECO:0007669"/>
    <property type="project" value="TreeGrafter"/>
</dbReference>
<dbReference type="SUPFAM" id="SSF53901">
    <property type="entry name" value="Thiolase-like"/>
    <property type="match status" value="1"/>
</dbReference>
<dbReference type="InterPro" id="IPR050215">
    <property type="entry name" value="Thiolase-like_sf_Thiolase"/>
</dbReference>
<dbReference type="Pfam" id="PF02803">
    <property type="entry name" value="Thiolase_C"/>
    <property type="match status" value="1"/>
</dbReference>
<keyword evidence="3" id="KW-1185">Reference proteome</keyword>
<accession>A0AAV1R558</accession>
<dbReference type="InterPro" id="IPR020617">
    <property type="entry name" value="Thiolase_C"/>
</dbReference>
<name>A0AAV1R558_9ROSI</name>
<protein>
    <recommendedName>
        <fullName evidence="1">Thiolase C-terminal domain-containing protein</fullName>
    </recommendedName>
</protein>
<dbReference type="EMBL" id="CAWUPB010000851">
    <property type="protein sequence ID" value="CAK7327441.1"/>
    <property type="molecule type" value="Genomic_DNA"/>
</dbReference>
<reference evidence="2 3" key="1">
    <citation type="submission" date="2024-01" db="EMBL/GenBank/DDBJ databases">
        <authorList>
            <person name="Waweru B."/>
        </authorList>
    </citation>
    <scope>NUCLEOTIDE SEQUENCE [LARGE SCALE GENOMIC DNA]</scope>
</reference>
<evidence type="ECO:0000259" key="1">
    <source>
        <dbReference type="Pfam" id="PF02803"/>
    </source>
</evidence>
<proteinExistence type="predicted"/>
<dbReference type="PANTHER" id="PTHR43853:SF15">
    <property type="entry name" value="3-KETOACYL-COA THIOLASE 5, PEROXISOMAL"/>
    <property type="match status" value="1"/>
</dbReference>
<feature type="domain" description="Thiolase C-terminal" evidence="1">
    <location>
        <begin position="23"/>
        <end position="109"/>
    </location>
</feature>
<organism evidence="2 3">
    <name type="scientific">Dovyalis caffra</name>
    <dbReference type="NCBI Taxonomy" id="77055"/>
    <lineage>
        <taxon>Eukaryota</taxon>
        <taxon>Viridiplantae</taxon>
        <taxon>Streptophyta</taxon>
        <taxon>Embryophyta</taxon>
        <taxon>Tracheophyta</taxon>
        <taxon>Spermatophyta</taxon>
        <taxon>Magnoliopsida</taxon>
        <taxon>eudicotyledons</taxon>
        <taxon>Gunneridae</taxon>
        <taxon>Pentapetalae</taxon>
        <taxon>rosids</taxon>
        <taxon>fabids</taxon>
        <taxon>Malpighiales</taxon>
        <taxon>Salicaceae</taxon>
        <taxon>Flacourtieae</taxon>
        <taxon>Dovyalis</taxon>
    </lineage>
</organism>
<evidence type="ECO:0000313" key="3">
    <source>
        <dbReference type="Proteomes" id="UP001314170"/>
    </source>
</evidence>
<dbReference type="InterPro" id="IPR016039">
    <property type="entry name" value="Thiolase-like"/>
</dbReference>
<dbReference type="PANTHER" id="PTHR43853">
    <property type="entry name" value="3-KETOACYL-COA THIOLASE, PEROXISOMAL"/>
    <property type="match status" value="1"/>
</dbReference>
<gene>
    <name evidence="2" type="ORF">DCAF_LOCUS5153</name>
</gene>